<dbReference type="Proteomes" id="UP000809910">
    <property type="component" value="Unassembled WGS sequence"/>
</dbReference>
<name>A0ABS1W786_9GAMM</name>
<sequence>MRIYCLLIGLFFSIELYGDTPKPCEAVGFDKLIKYITVSDGHMLFATADGERNMIKLFKKCIHTAAVCIVQVDMKSNNWKRRKNWINEQLIPPVDEDFDPVKGELVFGLLQYVDKKNNESVCIVAKNSFAHAIPWYGRSWVVTEQDIKDYEIYGSQFHIAMTPNSLYKALLQAHQEAVIQVKKDELEKEKKIEAAQKMLEEGSDPDFVSKLTGVPLESIRLIQRLGN</sequence>
<keyword evidence="2" id="KW-1185">Reference proteome</keyword>
<evidence type="ECO:0000313" key="1">
    <source>
        <dbReference type="EMBL" id="MBL7525227.1"/>
    </source>
</evidence>
<evidence type="ECO:0000313" key="2">
    <source>
        <dbReference type="Proteomes" id="UP000809910"/>
    </source>
</evidence>
<protein>
    <submittedName>
        <fullName evidence="1">Uncharacterized protein</fullName>
    </submittedName>
</protein>
<reference evidence="1 2" key="1">
    <citation type="submission" date="2020-12" db="EMBL/GenBank/DDBJ databases">
        <title>WGS of Legionella: environmental sample.</title>
        <authorList>
            <person name="Cristino S."/>
            <person name="Girolamini L."/>
            <person name="Salaris S."/>
            <person name="Pascale M.R."/>
            <person name="Mazzotta M."/>
            <person name="Orsini M."/>
            <person name="Grottola A."/>
        </authorList>
    </citation>
    <scope>NUCLEOTIDE SEQUENCE [LARGE SCALE GENOMIC DNA]</scope>
    <source>
        <strain evidence="1 2">30cs62</strain>
    </source>
</reference>
<organism evidence="1 2">
    <name type="scientific">Legionella bononiensis</name>
    <dbReference type="NCBI Taxonomy" id="2793102"/>
    <lineage>
        <taxon>Bacteria</taxon>
        <taxon>Pseudomonadati</taxon>
        <taxon>Pseudomonadota</taxon>
        <taxon>Gammaproteobacteria</taxon>
        <taxon>Legionellales</taxon>
        <taxon>Legionellaceae</taxon>
        <taxon>Legionella</taxon>
    </lineage>
</organism>
<gene>
    <name evidence="1" type="ORF">I5282_01410</name>
</gene>
<dbReference type="RefSeq" id="WP_203112621.1">
    <property type="nucleotide sequence ID" value="NZ_JADOBG010000022.1"/>
</dbReference>
<accession>A0ABS1W786</accession>
<proteinExistence type="predicted"/>
<dbReference type="EMBL" id="JADWVN010000004">
    <property type="protein sequence ID" value="MBL7525227.1"/>
    <property type="molecule type" value="Genomic_DNA"/>
</dbReference>
<comment type="caution">
    <text evidence="1">The sequence shown here is derived from an EMBL/GenBank/DDBJ whole genome shotgun (WGS) entry which is preliminary data.</text>
</comment>